<evidence type="ECO:0000256" key="5">
    <source>
        <dbReference type="SAM" id="Phobius"/>
    </source>
</evidence>
<dbReference type="InterPro" id="IPR050346">
    <property type="entry name" value="FMO-like"/>
</dbReference>
<keyword evidence="3" id="KW-0560">Oxidoreductase</keyword>
<dbReference type="PANTHER" id="PTHR23023">
    <property type="entry name" value="DIMETHYLANILINE MONOOXYGENASE"/>
    <property type="match status" value="1"/>
</dbReference>
<dbReference type="AlphaFoldDB" id="A0A4U7KRP7"/>
<feature type="transmembrane region" description="Helical" evidence="5">
    <location>
        <begin position="608"/>
        <end position="633"/>
    </location>
</feature>
<dbReference type="InterPro" id="IPR036188">
    <property type="entry name" value="FAD/NAD-bd_sf"/>
</dbReference>
<keyword evidence="5" id="KW-0472">Membrane</keyword>
<evidence type="ECO:0000256" key="4">
    <source>
        <dbReference type="SAM" id="MobiDB-lite"/>
    </source>
</evidence>
<dbReference type="GeneID" id="40727231"/>
<evidence type="ECO:0000256" key="2">
    <source>
        <dbReference type="ARBA" id="ARBA00022827"/>
    </source>
</evidence>
<keyword evidence="7" id="KW-1185">Reference proteome</keyword>
<dbReference type="EMBL" id="SRRM01000016">
    <property type="protein sequence ID" value="TKY86696.1"/>
    <property type="molecule type" value="Genomic_DNA"/>
</dbReference>
<sequence length="650" mass="72942">MTGATASGTHIKPRTRQEGPETVLVIGGGATGLVTLRNLAEARGHDSEGAYPLFEPLLVERRDDVGGVWYWSDETYALERTLGPEKVQGLTSVFDPKGTPHWPSPAYLNLRGNVLPEFLEFSGKKFDPPANGETFPSMGETHNYLKSFAAPYRRYIKCRVEVLRVQELPGDRGWEVTLKHWSDSAVPRTEAVTFTPVVETRVFDRVIVAAGWYDTPYYPDVEGIQLAKEQGHIHHCKHYRDSTPYIGKKVVVVGNNNSANEVAAHLAPFNSVSHPVYRSAKSAPIEKCPALPDARIKDVGLITRYQLVHTAAADAGREKGTKVDLTLADGSVIRDVDYVILGTGYGQKYPWLHVLTDAARQSSSTEVEPLTPDSLKGTRVPYMYNHALFSKSPRLTLGFVGLLISYTPFSYADLNSAWIVAVWSGLITSVPLSIEARLQFEQDRLAYLYETRSKKAAEKGEKLDPADPTTYAYYHAIARSRAEGPPSEAHFAAELLEELVKADPTQQGRWPWKWDDDSEEKRVGMYRRKKEWLEENGERIRHDPFDLLGSNNQRYGHLVGELVDAGWRARRLGTTASRTPTRLGEKQAQPQTNLDVWLSSLPRSARKVAWYTVMAVLSFMLFVCFAWFFVAFAELTRLLFVLLGDMFSFP</sequence>
<comment type="caution">
    <text evidence="6">The sequence shown here is derived from an EMBL/GenBank/DDBJ whole genome shotgun (WGS) entry which is preliminary data.</text>
</comment>
<feature type="region of interest" description="Disordered" evidence="4">
    <location>
        <begin position="1"/>
        <end position="20"/>
    </location>
</feature>
<evidence type="ECO:0000313" key="6">
    <source>
        <dbReference type="EMBL" id="TKY86696.1"/>
    </source>
</evidence>
<dbReference type="RefSeq" id="XP_029738681.1">
    <property type="nucleotide sequence ID" value="XM_029884931.1"/>
</dbReference>
<dbReference type="SUPFAM" id="SSF51905">
    <property type="entry name" value="FAD/NAD(P)-binding domain"/>
    <property type="match status" value="1"/>
</dbReference>
<evidence type="ECO:0008006" key="8">
    <source>
        <dbReference type="Google" id="ProtNLM"/>
    </source>
</evidence>
<dbReference type="Gene3D" id="3.50.50.60">
    <property type="entry name" value="FAD/NAD(P)-binding domain"/>
    <property type="match status" value="2"/>
</dbReference>
<dbReference type="Pfam" id="PF13738">
    <property type="entry name" value="Pyr_redox_3"/>
    <property type="match status" value="1"/>
</dbReference>
<evidence type="ECO:0000256" key="1">
    <source>
        <dbReference type="ARBA" id="ARBA00022630"/>
    </source>
</evidence>
<reference evidence="6 7" key="1">
    <citation type="submission" date="2019-05" db="EMBL/GenBank/DDBJ databases">
        <title>Sporisorium graminicola CBS 10092 draft sequencing and annotation.</title>
        <authorList>
            <person name="Solano-Gonzalez S."/>
            <person name="Caddick M.X."/>
            <person name="Darby A."/>
        </authorList>
    </citation>
    <scope>NUCLEOTIDE SEQUENCE [LARGE SCALE GENOMIC DNA]</scope>
    <source>
        <strain evidence="6 7">CBS 10092</strain>
    </source>
</reference>
<keyword evidence="1" id="KW-0285">Flavoprotein</keyword>
<keyword evidence="5" id="KW-0812">Transmembrane</keyword>
<dbReference type="KEGG" id="sgra:EX895_004336"/>
<keyword evidence="5" id="KW-1133">Transmembrane helix</keyword>
<evidence type="ECO:0000313" key="7">
    <source>
        <dbReference type="Proteomes" id="UP000306050"/>
    </source>
</evidence>
<dbReference type="OrthoDB" id="66881at2759"/>
<name>A0A4U7KRP7_9BASI</name>
<dbReference type="GO" id="GO:0016491">
    <property type="term" value="F:oxidoreductase activity"/>
    <property type="evidence" value="ECO:0007669"/>
    <property type="project" value="UniProtKB-KW"/>
</dbReference>
<proteinExistence type="predicted"/>
<evidence type="ECO:0000256" key="3">
    <source>
        <dbReference type="ARBA" id="ARBA00023002"/>
    </source>
</evidence>
<keyword evidence="2" id="KW-0274">FAD</keyword>
<accession>A0A4U7KRP7</accession>
<gene>
    <name evidence="6" type="ORF">EX895_004336</name>
</gene>
<dbReference type="Proteomes" id="UP000306050">
    <property type="component" value="Chromosome SGRAM_3"/>
</dbReference>
<organism evidence="6 7">
    <name type="scientific">Sporisorium graminicola</name>
    <dbReference type="NCBI Taxonomy" id="280036"/>
    <lineage>
        <taxon>Eukaryota</taxon>
        <taxon>Fungi</taxon>
        <taxon>Dikarya</taxon>
        <taxon>Basidiomycota</taxon>
        <taxon>Ustilaginomycotina</taxon>
        <taxon>Ustilaginomycetes</taxon>
        <taxon>Ustilaginales</taxon>
        <taxon>Ustilaginaceae</taxon>
        <taxon>Sporisorium</taxon>
    </lineage>
</organism>
<protein>
    <recommendedName>
        <fullName evidence="8">FAD/NAD(P)-binding domain-containing protein</fullName>
    </recommendedName>
</protein>